<keyword evidence="2" id="KW-1185">Reference proteome</keyword>
<dbReference type="Proteomes" id="UP001152795">
    <property type="component" value="Unassembled WGS sequence"/>
</dbReference>
<reference evidence="1" key="1">
    <citation type="submission" date="2020-04" db="EMBL/GenBank/DDBJ databases">
        <authorList>
            <person name="Alioto T."/>
            <person name="Alioto T."/>
            <person name="Gomez Garrido J."/>
        </authorList>
    </citation>
    <scope>NUCLEOTIDE SEQUENCE</scope>
    <source>
        <strain evidence="1">A484AB</strain>
    </source>
</reference>
<evidence type="ECO:0000313" key="1">
    <source>
        <dbReference type="EMBL" id="CAB3996535.1"/>
    </source>
</evidence>
<dbReference type="AlphaFoldDB" id="A0A6S7GY73"/>
<feature type="non-terminal residue" evidence="1">
    <location>
        <position position="1"/>
    </location>
</feature>
<organism evidence="1 2">
    <name type="scientific">Paramuricea clavata</name>
    <name type="common">Red gorgonian</name>
    <name type="synonym">Violescent sea-whip</name>
    <dbReference type="NCBI Taxonomy" id="317549"/>
    <lineage>
        <taxon>Eukaryota</taxon>
        <taxon>Metazoa</taxon>
        <taxon>Cnidaria</taxon>
        <taxon>Anthozoa</taxon>
        <taxon>Octocorallia</taxon>
        <taxon>Malacalcyonacea</taxon>
        <taxon>Plexauridae</taxon>
        <taxon>Paramuricea</taxon>
    </lineage>
</organism>
<accession>A0A6S7GY73</accession>
<dbReference type="EMBL" id="CACRXK020002890">
    <property type="protein sequence ID" value="CAB3996535.1"/>
    <property type="molecule type" value="Genomic_DNA"/>
</dbReference>
<comment type="caution">
    <text evidence="1">The sequence shown here is derived from an EMBL/GenBank/DDBJ whole genome shotgun (WGS) entry which is preliminary data.</text>
</comment>
<gene>
    <name evidence="1" type="ORF">PACLA_8A035126</name>
</gene>
<dbReference type="OrthoDB" id="8069600at2759"/>
<evidence type="ECO:0000313" key="2">
    <source>
        <dbReference type="Proteomes" id="UP001152795"/>
    </source>
</evidence>
<proteinExistence type="predicted"/>
<sequence>PEETGETNNDCYEELRSLITNRGLKILHQNVNGLLSKMNAIRLLLDSQNKNIHIFGIIESKLDLSISDTEIRIDGYTCVRYDRKN</sequence>
<feature type="non-terminal residue" evidence="1">
    <location>
        <position position="85"/>
    </location>
</feature>
<protein>
    <submittedName>
        <fullName evidence="1">Uncharacterized protein</fullName>
    </submittedName>
</protein>
<name>A0A6S7GY73_PARCT</name>